<protein>
    <submittedName>
        <fullName evidence="2 4">Uncharacterized protein</fullName>
    </submittedName>
</protein>
<name>A0A0R3SJU0_HYMDI</name>
<organism evidence="4">
    <name type="scientific">Hymenolepis diminuta</name>
    <name type="common">Rat tapeworm</name>
    <dbReference type="NCBI Taxonomy" id="6216"/>
    <lineage>
        <taxon>Eukaryota</taxon>
        <taxon>Metazoa</taxon>
        <taxon>Spiralia</taxon>
        <taxon>Lophotrochozoa</taxon>
        <taxon>Platyhelminthes</taxon>
        <taxon>Cestoda</taxon>
        <taxon>Eucestoda</taxon>
        <taxon>Cyclophyllidea</taxon>
        <taxon>Hymenolepididae</taxon>
        <taxon>Hymenolepis</taxon>
    </lineage>
</organism>
<feature type="compositionally biased region" description="Polar residues" evidence="1">
    <location>
        <begin position="308"/>
        <end position="330"/>
    </location>
</feature>
<dbReference type="AlphaFoldDB" id="A0A0R3SJU0"/>
<dbReference type="EMBL" id="UYSG01002472">
    <property type="protein sequence ID" value="VDL57521.1"/>
    <property type="molecule type" value="Genomic_DNA"/>
</dbReference>
<gene>
    <name evidence="2" type="ORF">HDID_LOCUS5203</name>
</gene>
<evidence type="ECO:0000256" key="1">
    <source>
        <dbReference type="SAM" id="MobiDB-lite"/>
    </source>
</evidence>
<feature type="region of interest" description="Disordered" evidence="1">
    <location>
        <begin position="305"/>
        <end position="330"/>
    </location>
</feature>
<feature type="region of interest" description="Disordered" evidence="1">
    <location>
        <begin position="42"/>
        <end position="102"/>
    </location>
</feature>
<dbReference type="WBParaSite" id="HDID_0000520501-mRNA-1">
    <property type="protein sequence ID" value="HDID_0000520501-mRNA-1"/>
    <property type="gene ID" value="HDID_0000520501"/>
</dbReference>
<evidence type="ECO:0000313" key="4">
    <source>
        <dbReference type="WBParaSite" id="HDID_0000520501-mRNA-1"/>
    </source>
</evidence>
<proteinExistence type="predicted"/>
<evidence type="ECO:0000313" key="2">
    <source>
        <dbReference type="EMBL" id="VDL57521.1"/>
    </source>
</evidence>
<evidence type="ECO:0000313" key="3">
    <source>
        <dbReference type="Proteomes" id="UP000274504"/>
    </source>
</evidence>
<feature type="compositionally biased region" description="Polar residues" evidence="1">
    <location>
        <begin position="44"/>
        <end position="54"/>
    </location>
</feature>
<dbReference type="Gene3D" id="2.30.29.30">
    <property type="entry name" value="Pleckstrin-homology domain (PH domain)/Phosphotyrosine-binding domain (PTB)"/>
    <property type="match status" value="1"/>
</dbReference>
<dbReference type="OrthoDB" id="6278579at2759"/>
<dbReference type="InterPro" id="IPR011993">
    <property type="entry name" value="PH-like_dom_sf"/>
</dbReference>
<accession>A0A0R3SJU0</accession>
<reference evidence="4" key="1">
    <citation type="submission" date="2017-02" db="UniProtKB">
        <authorList>
            <consortium name="WormBaseParasite"/>
        </authorList>
    </citation>
    <scope>IDENTIFICATION</scope>
</reference>
<feature type="compositionally biased region" description="Polar residues" evidence="1">
    <location>
        <begin position="86"/>
        <end position="97"/>
    </location>
</feature>
<sequence>MFHASQESAQTARNQVTHLSEEVASLQTQLNAANTALKAAVAEQSGSGTPSASTLHRIPAPLGGNVGGRAFRSRLARKTSTETEHQTNVTGMSTTLGDSGEAEIDRLPPLEIARSPTRLQRVSSLSSPRRPLLVPTASSIGGLSVTPASPLLPVNFTFNGPLDMPGKHGRRKKLVWDQRFAKLTFSRLLVWDTVKAVPEHLLQLHQESSSFDGVLSNLSIDGSTTTSGAVHAATSTICRKISRPGPNLLLDLPLNAILHVRSVTSCDVLHATPDDLPRIFQLIFDQWEAGGLGNSQPIRQTRDAILSSPESSPHCSTPPAKSSQSTGVLG</sequence>
<dbReference type="Proteomes" id="UP000274504">
    <property type="component" value="Unassembled WGS sequence"/>
</dbReference>
<reference evidence="2 3" key="2">
    <citation type="submission" date="2018-11" db="EMBL/GenBank/DDBJ databases">
        <authorList>
            <consortium name="Pathogen Informatics"/>
        </authorList>
    </citation>
    <scope>NUCLEOTIDE SEQUENCE [LARGE SCALE GENOMIC DNA]</scope>
</reference>
<dbReference type="STRING" id="6216.A0A0R3SJU0"/>